<evidence type="ECO:0000313" key="7">
    <source>
        <dbReference type="EMBL" id="EEE56779.1"/>
    </source>
</evidence>
<accession>B9F548</accession>
<evidence type="ECO:0000256" key="1">
    <source>
        <dbReference type="ARBA" id="ARBA00022723"/>
    </source>
</evidence>
<keyword evidence="1" id="KW-0479">Metal-binding</keyword>
<keyword evidence="2 4" id="KW-0863">Zinc-finger</keyword>
<evidence type="ECO:0000256" key="4">
    <source>
        <dbReference type="PROSITE-ProRule" id="PRU00325"/>
    </source>
</evidence>
<gene>
    <name evidence="7" type="ORF">OsJ_06355</name>
</gene>
<dbReference type="InterPro" id="IPR006564">
    <property type="entry name" value="Znf_PMZ"/>
</dbReference>
<dbReference type="EMBL" id="CM000139">
    <property type="protein sequence ID" value="EEE56779.1"/>
    <property type="molecule type" value="Genomic_DNA"/>
</dbReference>
<dbReference type="Proteomes" id="UP000007752">
    <property type="component" value="Chromosome 2"/>
</dbReference>
<evidence type="ECO:0000256" key="5">
    <source>
        <dbReference type="SAM" id="MobiDB-lite"/>
    </source>
</evidence>
<dbReference type="InterPro" id="IPR007527">
    <property type="entry name" value="Znf_SWIM"/>
</dbReference>
<feature type="region of interest" description="Disordered" evidence="5">
    <location>
        <begin position="28"/>
        <end position="69"/>
    </location>
</feature>
<proteinExistence type="predicted"/>
<feature type="compositionally biased region" description="Acidic residues" evidence="5">
    <location>
        <begin position="87"/>
        <end position="119"/>
    </location>
</feature>
<dbReference type="PROSITE" id="PS50966">
    <property type="entry name" value="ZF_SWIM"/>
    <property type="match status" value="1"/>
</dbReference>
<protein>
    <recommendedName>
        <fullName evidence="6">SWIM-type domain-containing protein</fullName>
    </recommendedName>
</protein>
<feature type="domain" description="SWIM-type" evidence="6">
    <location>
        <begin position="181"/>
        <end position="213"/>
    </location>
</feature>
<dbReference type="GO" id="GO:0008270">
    <property type="term" value="F:zinc ion binding"/>
    <property type="evidence" value="ECO:0007669"/>
    <property type="project" value="UniProtKB-KW"/>
</dbReference>
<dbReference type="Pfam" id="PF04434">
    <property type="entry name" value="SWIM"/>
    <property type="match status" value="1"/>
</dbReference>
<dbReference type="SMART" id="SM00575">
    <property type="entry name" value="ZnF_PMZ"/>
    <property type="match status" value="1"/>
</dbReference>
<dbReference type="AlphaFoldDB" id="B9F548"/>
<name>B9F548_ORYSJ</name>
<organism evidence="7">
    <name type="scientific">Oryza sativa subsp. japonica</name>
    <name type="common">Rice</name>
    <dbReference type="NCBI Taxonomy" id="39947"/>
    <lineage>
        <taxon>Eukaryota</taxon>
        <taxon>Viridiplantae</taxon>
        <taxon>Streptophyta</taxon>
        <taxon>Embryophyta</taxon>
        <taxon>Tracheophyta</taxon>
        <taxon>Spermatophyta</taxon>
        <taxon>Magnoliopsida</taxon>
        <taxon>Liliopsida</taxon>
        <taxon>Poales</taxon>
        <taxon>Poaceae</taxon>
        <taxon>BOP clade</taxon>
        <taxon>Oryzoideae</taxon>
        <taxon>Oryzeae</taxon>
        <taxon>Oryzinae</taxon>
        <taxon>Oryza</taxon>
        <taxon>Oryza sativa</taxon>
    </lineage>
</organism>
<evidence type="ECO:0000256" key="2">
    <source>
        <dbReference type="ARBA" id="ARBA00022771"/>
    </source>
</evidence>
<reference evidence="7" key="1">
    <citation type="journal article" date="2005" name="PLoS Biol.">
        <title>The genomes of Oryza sativa: a history of duplications.</title>
        <authorList>
            <person name="Yu J."/>
            <person name="Wang J."/>
            <person name="Lin W."/>
            <person name="Li S."/>
            <person name="Li H."/>
            <person name="Zhou J."/>
            <person name="Ni P."/>
            <person name="Dong W."/>
            <person name="Hu S."/>
            <person name="Zeng C."/>
            <person name="Zhang J."/>
            <person name="Zhang Y."/>
            <person name="Li R."/>
            <person name="Xu Z."/>
            <person name="Li S."/>
            <person name="Li X."/>
            <person name="Zheng H."/>
            <person name="Cong L."/>
            <person name="Lin L."/>
            <person name="Yin J."/>
            <person name="Geng J."/>
            <person name="Li G."/>
            <person name="Shi J."/>
            <person name="Liu J."/>
            <person name="Lv H."/>
            <person name="Li J."/>
            <person name="Wang J."/>
            <person name="Deng Y."/>
            <person name="Ran L."/>
            <person name="Shi X."/>
            <person name="Wang X."/>
            <person name="Wu Q."/>
            <person name="Li C."/>
            <person name="Ren X."/>
            <person name="Wang J."/>
            <person name="Wang X."/>
            <person name="Li D."/>
            <person name="Liu D."/>
            <person name="Zhang X."/>
            <person name="Ji Z."/>
            <person name="Zhao W."/>
            <person name="Sun Y."/>
            <person name="Zhang Z."/>
            <person name="Bao J."/>
            <person name="Han Y."/>
            <person name="Dong L."/>
            <person name="Ji J."/>
            <person name="Chen P."/>
            <person name="Wu S."/>
            <person name="Liu J."/>
            <person name="Xiao Y."/>
            <person name="Bu D."/>
            <person name="Tan J."/>
            <person name="Yang L."/>
            <person name="Ye C."/>
            <person name="Zhang J."/>
            <person name="Xu J."/>
            <person name="Zhou Y."/>
            <person name="Yu Y."/>
            <person name="Zhang B."/>
            <person name="Zhuang S."/>
            <person name="Wei H."/>
            <person name="Liu B."/>
            <person name="Lei M."/>
            <person name="Yu H."/>
            <person name="Li Y."/>
            <person name="Xu H."/>
            <person name="Wei S."/>
            <person name="He X."/>
            <person name="Fang L."/>
            <person name="Zhang Z."/>
            <person name="Zhang Y."/>
            <person name="Huang X."/>
            <person name="Su Z."/>
            <person name="Tong W."/>
            <person name="Li J."/>
            <person name="Tong Z."/>
            <person name="Li S."/>
            <person name="Ye J."/>
            <person name="Wang L."/>
            <person name="Fang L."/>
            <person name="Lei T."/>
            <person name="Chen C."/>
            <person name="Chen H."/>
            <person name="Xu Z."/>
            <person name="Li H."/>
            <person name="Huang H."/>
            <person name="Zhang F."/>
            <person name="Xu H."/>
            <person name="Li N."/>
            <person name="Zhao C."/>
            <person name="Li S."/>
            <person name="Dong L."/>
            <person name="Huang Y."/>
            <person name="Li L."/>
            <person name="Xi Y."/>
            <person name="Qi Q."/>
            <person name="Li W."/>
            <person name="Zhang B."/>
            <person name="Hu W."/>
            <person name="Zhang Y."/>
            <person name="Tian X."/>
            <person name="Jiao Y."/>
            <person name="Liang X."/>
            <person name="Jin J."/>
            <person name="Gao L."/>
            <person name="Zheng W."/>
            <person name="Hao B."/>
            <person name="Liu S."/>
            <person name="Wang W."/>
            <person name="Yuan L."/>
            <person name="Cao M."/>
            <person name="McDermott J."/>
            <person name="Samudrala R."/>
            <person name="Wang J."/>
            <person name="Wong G.K."/>
            <person name="Yang H."/>
        </authorList>
    </citation>
    <scope>NUCLEOTIDE SEQUENCE [LARGE SCALE GENOMIC DNA]</scope>
</reference>
<evidence type="ECO:0000259" key="6">
    <source>
        <dbReference type="PROSITE" id="PS50966"/>
    </source>
</evidence>
<sequence length="252" mass="28617">MPCTQIVFCVDDEADTMVPLSMVLPTQASQADNVPTRDATIKKVPTKKSSMSRDKATDQSMPNPDPWGEFDEVEYVGVSDEMENYNELVSDDEANDPDYTPDDDDGDEENADPVDDLEINDNRGCEPLIHITDVDNPRIEIGVTFEDGLCFKRNLNYNRHKSLPFVGEVSGANMDLTTWRHTVDLTKQECSCKEWQLTGLPCRHDISFIRSLREVDLENYVSPYYSVAMFRIAYSTIVPPMPDKSLWEKTTQ</sequence>
<keyword evidence="3" id="KW-0862">Zinc</keyword>
<reference evidence="7" key="2">
    <citation type="submission" date="2008-12" db="EMBL/GenBank/DDBJ databases">
        <title>Improved gene annotation of the rice (Oryza sativa) genomes.</title>
        <authorList>
            <person name="Wang J."/>
            <person name="Li R."/>
            <person name="Fan W."/>
            <person name="Huang Q."/>
            <person name="Zhang J."/>
            <person name="Zhou Y."/>
            <person name="Hu Y."/>
            <person name="Zi S."/>
            <person name="Li J."/>
            <person name="Ni P."/>
            <person name="Zheng H."/>
            <person name="Zhang Y."/>
            <person name="Zhao M."/>
            <person name="Hao Q."/>
            <person name="McDermott J."/>
            <person name="Samudrala R."/>
            <person name="Kristiansen K."/>
            <person name="Wong G.K.-S."/>
        </authorList>
    </citation>
    <scope>NUCLEOTIDE SEQUENCE</scope>
</reference>
<feature type="region of interest" description="Disordered" evidence="5">
    <location>
        <begin position="87"/>
        <end position="121"/>
    </location>
</feature>
<evidence type="ECO:0000256" key="3">
    <source>
        <dbReference type="ARBA" id="ARBA00022833"/>
    </source>
</evidence>